<dbReference type="HOGENOM" id="CLU_1758745_0_0_1"/>
<dbReference type="RefSeq" id="XP_040627647.1">
    <property type="nucleotide sequence ID" value="XM_040768741.1"/>
</dbReference>
<dbReference type="EMBL" id="JH795866">
    <property type="protein sequence ID" value="EJU00750.1"/>
    <property type="molecule type" value="Genomic_DNA"/>
</dbReference>
<feature type="compositionally biased region" description="Basic and acidic residues" evidence="1">
    <location>
        <begin position="36"/>
        <end position="57"/>
    </location>
</feature>
<keyword evidence="3" id="KW-1185">Reference proteome</keyword>
<gene>
    <name evidence="2" type="ORF">DACRYDRAFT_108813</name>
</gene>
<dbReference type="Proteomes" id="UP000030653">
    <property type="component" value="Unassembled WGS sequence"/>
</dbReference>
<evidence type="ECO:0000313" key="3">
    <source>
        <dbReference type="Proteomes" id="UP000030653"/>
    </source>
</evidence>
<organism evidence="2 3">
    <name type="scientific">Dacryopinax primogenitus (strain DJM 731)</name>
    <name type="common">Brown rot fungus</name>
    <dbReference type="NCBI Taxonomy" id="1858805"/>
    <lineage>
        <taxon>Eukaryota</taxon>
        <taxon>Fungi</taxon>
        <taxon>Dikarya</taxon>
        <taxon>Basidiomycota</taxon>
        <taxon>Agaricomycotina</taxon>
        <taxon>Dacrymycetes</taxon>
        <taxon>Dacrymycetales</taxon>
        <taxon>Dacrymycetaceae</taxon>
        <taxon>Dacryopinax</taxon>
    </lineage>
</organism>
<accession>M5FY71</accession>
<dbReference type="AlphaFoldDB" id="M5FY71"/>
<reference evidence="2 3" key="1">
    <citation type="journal article" date="2012" name="Science">
        <title>The Paleozoic origin of enzymatic lignin decomposition reconstructed from 31 fungal genomes.</title>
        <authorList>
            <person name="Floudas D."/>
            <person name="Binder M."/>
            <person name="Riley R."/>
            <person name="Barry K."/>
            <person name="Blanchette R.A."/>
            <person name="Henrissat B."/>
            <person name="Martinez A.T."/>
            <person name="Otillar R."/>
            <person name="Spatafora J.W."/>
            <person name="Yadav J.S."/>
            <person name="Aerts A."/>
            <person name="Benoit I."/>
            <person name="Boyd A."/>
            <person name="Carlson A."/>
            <person name="Copeland A."/>
            <person name="Coutinho P.M."/>
            <person name="de Vries R.P."/>
            <person name="Ferreira P."/>
            <person name="Findley K."/>
            <person name="Foster B."/>
            <person name="Gaskell J."/>
            <person name="Glotzer D."/>
            <person name="Gorecki P."/>
            <person name="Heitman J."/>
            <person name="Hesse C."/>
            <person name="Hori C."/>
            <person name="Igarashi K."/>
            <person name="Jurgens J.A."/>
            <person name="Kallen N."/>
            <person name="Kersten P."/>
            <person name="Kohler A."/>
            <person name="Kuees U."/>
            <person name="Kumar T.K.A."/>
            <person name="Kuo A."/>
            <person name="LaButti K."/>
            <person name="Larrondo L.F."/>
            <person name="Lindquist E."/>
            <person name="Ling A."/>
            <person name="Lombard V."/>
            <person name="Lucas S."/>
            <person name="Lundell T."/>
            <person name="Martin R."/>
            <person name="McLaughlin D.J."/>
            <person name="Morgenstern I."/>
            <person name="Morin E."/>
            <person name="Murat C."/>
            <person name="Nagy L.G."/>
            <person name="Nolan M."/>
            <person name="Ohm R.A."/>
            <person name="Patyshakuliyeva A."/>
            <person name="Rokas A."/>
            <person name="Ruiz-Duenas F.J."/>
            <person name="Sabat G."/>
            <person name="Salamov A."/>
            <person name="Samejima M."/>
            <person name="Schmutz J."/>
            <person name="Slot J.C."/>
            <person name="St John F."/>
            <person name="Stenlid J."/>
            <person name="Sun H."/>
            <person name="Sun S."/>
            <person name="Syed K."/>
            <person name="Tsang A."/>
            <person name="Wiebenga A."/>
            <person name="Young D."/>
            <person name="Pisabarro A."/>
            <person name="Eastwood D.C."/>
            <person name="Martin F."/>
            <person name="Cullen D."/>
            <person name="Grigoriev I.V."/>
            <person name="Hibbett D.S."/>
        </authorList>
    </citation>
    <scope>NUCLEOTIDE SEQUENCE [LARGE SCALE GENOMIC DNA]</scope>
    <source>
        <strain evidence="2 3">DJM-731 SS1</strain>
    </source>
</reference>
<feature type="region of interest" description="Disordered" evidence="1">
    <location>
        <begin position="27"/>
        <end position="57"/>
    </location>
</feature>
<evidence type="ECO:0000256" key="1">
    <source>
        <dbReference type="SAM" id="MobiDB-lite"/>
    </source>
</evidence>
<proteinExistence type="predicted"/>
<evidence type="ECO:0000313" key="2">
    <source>
        <dbReference type="EMBL" id="EJU00750.1"/>
    </source>
</evidence>
<sequence length="148" mass="15944">MNDFLGDVKQTVGVWCSALNNASRGSMLDSNAPKLSKNEKKEDGANHEDDKKKTKVMKGKEKGKICLEVVEWERQGEGSGDPNSTGVVLTPGKLVLFKKILDLAAKRYGTDMGLTKMTFKVLKDGGVVSIKGNNTLAITKGEGDLPFG</sequence>
<name>M5FY71_DACPD</name>
<protein>
    <submittedName>
        <fullName evidence="2">Uncharacterized protein</fullName>
    </submittedName>
</protein>
<dbReference type="GeneID" id="63683803"/>